<gene>
    <name evidence="5" type="ORF">DWY46_17735</name>
</gene>
<dbReference type="InterPro" id="IPR002694">
    <property type="entry name" value="Znf_CHC2"/>
</dbReference>
<dbReference type="InterPro" id="IPR050219">
    <property type="entry name" value="DnaG_primase"/>
</dbReference>
<evidence type="ECO:0000313" key="6">
    <source>
        <dbReference type="Proteomes" id="UP000285839"/>
    </source>
</evidence>
<dbReference type="EMBL" id="QRUH01000022">
    <property type="protein sequence ID" value="RGR45050.1"/>
    <property type="molecule type" value="Genomic_DNA"/>
</dbReference>
<dbReference type="RefSeq" id="WP_118031740.1">
    <property type="nucleotide sequence ID" value="NZ_QRUH01000022.1"/>
</dbReference>
<dbReference type="GO" id="GO:0005737">
    <property type="term" value="C:cytoplasm"/>
    <property type="evidence" value="ECO:0007669"/>
    <property type="project" value="TreeGrafter"/>
</dbReference>
<dbReference type="Proteomes" id="UP000285839">
    <property type="component" value="Unassembled WGS sequence"/>
</dbReference>
<dbReference type="GO" id="GO:0003899">
    <property type="term" value="F:DNA-directed RNA polymerase activity"/>
    <property type="evidence" value="ECO:0007669"/>
    <property type="project" value="InterPro"/>
</dbReference>
<organism evidence="5 6">
    <name type="scientific">Blautia obeum</name>
    <dbReference type="NCBI Taxonomy" id="40520"/>
    <lineage>
        <taxon>Bacteria</taxon>
        <taxon>Bacillati</taxon>
        <taxon>Bacillota</taxon>
        <taxon>Clostridia</taxon>
        <taxon>Lachnospirales</taxon>
        <taxon>Lachnospiraceae</taxon>
        <taxon>Blautia</taxon>
    </lineage>
</organism>
<proteinExistence type="predicted"/>
<name>A0A412EM56_9FIRM</name>
<keyword evidence="2" id="KW-0863">Zinc-finger</keyword>
<evidence type="ECO:0000256" key="2">
    <source>
        <dbReference type="ARBA" id="ARBA00022771"/>
    </source>
</evidence>
<dbReference type="PANTHER" id="PTHR30313">
    <property type="entry name" value="DNA PRIMASE"/>
    <property type="match status" value="1"/>
</dbReference>
<accession>A0A412EM56</accession>
<protein>
    <submittedName>
        <fullName evidence="5">DNA primase</fullName>
    </submittedName>
</protein>
<keyword evidence="3" id="KW-0862">Zinc</keyword>
<evidence type="ECO:0000259" key="4">
    <source>
        <dbReference type="SMART" id="SM00400"/>
    </source>
</evidence>
<reference evidence="5 6" key="1">
    <citation type="submission" date="2018-08" db="EMBL/GenBank/DDBJ databases">
        <title>A genome reference for cultivated species of the human gut microbiota.</title>
        <authorList>
            <person name="Zou Y."/>
            <person name="Xue W."/>
            <person name="Luo G."/>
        </authorList>
    </citation>
    <scope>NUCLEOTIDE SEQUENCE [LARGE SCALE GENOMIC DNA]</scope>
    <source>
        <strain evidence="5 6">AF25-21</strain>
    </source>
</reference>
<dbReference type="Pfam" id="PF01807">
    <property type="entry name" value="Zn_ribbon_DnaG"/>
    <property type="match status" value="1"/>
</dbReference>
<comment type="caution">
    <text evidence="5">The sequence shown here is derived from an EMBL/GenBank/DDBJ whole genome shotgun (WGS) entry which is preliminary data.</text>
</comment>
<dbReference type="InterPro" id="IPR036977">
    <property type="entry name" value="DNA_primase_Znf_CHC2"/>
</dbReference>
<dbReference type="Gene3D" id="3.90.580.10">
    <property type="entry name" value="Zinc finger, CHC2-type domain"/>
    <property type="match status" value="1"/>
</dbReference>
<dbReference type="AlphaFoldDB" id="A0A412EM56"/>
<dbReference type="SMART" id="SM00400">
    <property type="entry name" value="ZnF_CHCC"/>
    <property type="match status" value="1"/>
</dbReference>
<evidence type="ECO:0000256" key="1">
    <source>
        <dbReference type="ARBA" id="ARBA00022723"/>
    </source>
</evidence>
<sequence length="163" mass="18861">MDKETIKQQNSMRDVLSRYGMIPNRAGFVSCPFHPSDRTASLKIYKDSYYCFGCGASGDIFTFVQNMNNCDFKTAFQILGGTYHKPDFSSRMAIYHAQKQKEMREKAERKKNEELQECLSDIDFYRSILGRARPLSDGWCEAWNRLQLALYHHGFITGLEEGD</sequence>
<dbReference type="GO" id="GO:0006269">
    <property type="term" value="P:DNA replication, synthesis of primer"/>
    <property type="evidence" value="ECO:0007669"/>
    <property type="project" value="TreeGrafter"/>
</dbReference>
<feature type="domain" description="Zinc finger CHC2-type" evidence="4">
    <location>
        <begin position="31"/>
        <end position="80"/>
    </location>
</feature>
<dbReference type="SUPFAM" id="SSF57783">
    <property type="entry name" value="Zinc beta-ribbon"/>
    <property type="match status" value="1"/>
</dbReference>
<dbReference type="GO" id="GO:0003677">
    <property type="term" value="F:DNA binding"/>
    <property type="evidence" value="ECO:0007669"/>
    <property type="project" value="InterPro"/>
</dbReference>
<keyword evidence="1" id="KW-0479">Metal-binding</keyword>
<evidence type="ECO:0000256" key="3">
    <source>
        <dbReference type="ARBA" id="ARBA00022833"/>
    </source>
</evidence>
<dbReference type="PANTHER" id="PTHR30313:SF2">
    <property type="entry name" value="DNA PRIMASE"/>
    <property type="match status" value="1"/>
</dbReference>
<dbReference type="GO" id="GO:0008270">
    <property type="term" value="F:zinc ion binding"/>
    <property type="evidence" value="ECO:0007669"/>
    <property type="project" value="UniProtKB-KW"/>
</dbReference>
<evidence type="ECO:0000313" key="5">
    <source>
        <dbReference type="EMBL" id="RGR45050.1"/>
    </source>
</evidence>